<organism evidence="3 4">
    <name type="scientific">Strongyloides papillosus</name>
    <name type="common">Intestinal threadworm</name>
    <dbReference type="NCBI Taxonomy" id="174720"/>
    <lineage>
        <taxon>Eukaryota</taxon>
        <taxon>Metazoa</taxon>
        <taxon>Ecdysozoa</taxon>
        <taxon>Nematoda</taxon>
        <taxon>Chromadorea</taxon>
        <taxon>Rhabditida</taxon>
        <taxon>Tylenchina</taxon>
        <taxon>Panagrolaimomorpha</taxon>
        <taxon>Strongyloidoidea</taxon>
        <taxon>Strongyloididae</taxon>
        <taxon>Strongyloides</taxon>
    </lineage>
</organism>
<sequence>MDHKRKRKRSDESIVSDNLSNIHPKVTKFSIVGTIENFSQRPEKIGEVIMTSTCVVGGIDVSEWCLLMYPNGQKEDLKEYVSVYLGLFEPEKAKIKFGFSVLNNKGEELNVRTVNRVIDIDNNRQYGFLDFVRRDFLLNESNGLLVNDKLTILCQVEIIELKRKKHGTEETPLNVIVLQPKISSDYGNLFDSQLLTDCIIKIEDTEIRVHKAVLAARSSTFRNIFNSTSGNSQMNVIEIKNFRAEVVKKMLEYIYKDEISNVRNMASEMLAIAVEYGLDGLKEIAVVYLYVDLTIENVWERLILSEKFSSEVLKERCEKFITDNAENLRKTKNCEEIFKNHPSLAEGLFWKLVDLFSTSNNSSPEVR</sequence>
<dbReference type="InterPro" id="IPR002083">
    <property type="entry name" value="MATH/TRAF_dom"/>
</dbReference>
<evidence type="ECO:0000259" key="1">
    <source>
        <dbReference type="PROSITE" id="PS50097"/>
    </source>
</evidence>
<dbReference type="SMART" id="SM00061">
    <property type="entry name" value="MATH"/>
    <property type="match status" value="1"/>
</dbReference>
<feature type="domain" description="MATH" evidence="2">
    <location>
        <begin position="28"/>
        <end position="156"/>
    </location>
</feature>
<dbReference type="InterPro" id="IPR008974">
    <property type="entry name" value="TRAF-like"/>
</dbReference>
<keyword evidence="3" id="KW-1185">Reference proteome</keyword>
<dbReference type="AlphaFoldDB" id="A0A0N5BM39"/>
<dbReference type="PROSITE" id="PS50144">
    <property type="entry name" value="MATH"/>
    <property type="match status" value="1"/>
</dbReference>
<dbReference type="SUPFAM" id="SSF49599">
    <property type="entry name" value="TRAF domain-like"/>
    <property type="match status" value="1"/>
</dbReference>
<evidence type="ECO:0000313" key="3">
    <source>
        <dbReference type="Proteomes" id="UP000046392"/>
    </source>
</evidence>
<accession>A0A0N5BM39</accession>
<dbReference type="Gene3D" id="3.30.710.10">
    <property type="entry name" value="Potassium Channel Kv1.1, Chain A"/>
    <property type="match status" value="1"/>
</dbReference>
<dbReference type="Gene3D" id="1.25.40.420">
    <property type="match status" value="1"/>
</dbReference>
<protein>
    <submittedName>
        <fullName evidence="4">BTB domain-containing protein</fullName>
    </submittedName>
</protein>
<dbReference type="WBParaSite" id="SPAL_0000698300.1">
    <property type="protein sequence ID" value="SPAL_0000698300.1"/>
    <property type="gene ID" value="SPAL_0000698300"/>
</dbReference>
<dbReference type="InterPro" id="IPR000210">
    <property type="entry name" value="BTB/POZ_dom"/>
</dbReference>
<name>A0A0N5BM39_STREA</name>
<dbReference type="STRING" id="174720.A0A0N5BM39"/>
<dbReference type="InterPro" id="IPR011333">
    <property type="entry name" value="SKP1/BTB/POZ_sf"/>
</dbReference>
<reference evidence="4" key="1">
    <citation type="submission" date="2017-02" db="UniProtKB">
        <authorList>
            <consortium name="WormBaseParasite"/>
        </authorList>
    </citation>
    <scope>IDENTIFICATION</scope>
</reference>
<proteinExistence type="predicted"/>
<dbReference type="GO" id="GO:0030163">
    <property type="term" value="P:protein catabolic process"/>
    <property type="evidence" value="ECO:0007669"/>
    <property type="project" value="UniProtKB-ARBA"/>
</dbReference>
<dbReference type="PANTHER" id="PTHR24413">
    <property type="entry name" value="SPECKLE-TYPE POZ PROTEIN"/>
    <property type="match status" value="1"/>
</dbReference>
<dbReference type="PROSITE" id="PS50097">
    <property type="entry name" value="BTB"/>
    <property type="match status" value="1"/>
</dbReference>
<dbReference type="SMART" id="SM00225">
    <property type="entry name" value="BTB"/>
    <property type="match status" value="1"/>
</dbReference>
<feature type="domain" description="BTB" evidence="1">
    <location>
        <begin position="196"/>
        <end position="263"/>
    </location>
</feature>
<evidence type="ECO:0000259" key="2">
    <source>
        <dbReference type="PROSITE" id="PS50144"/>
    </source>
</evidence>
<evidence type="ECO:0000313" key="4">
    <source>
        <dbReference type="WBParaSite" id="SPAL_0000698300.1"/>
    </source>
</evidence>
<dbReference type="Pfam" id="PF00651">
    <property type="entry name" value="BTB"/>
    <property type="match status" value="1"/>
</dbReference>
<dbReference type="Pfam" id="PF22486">
    <property type="entry name" value="MATH_2"/>
    <property type="match status" value="1"/>
</dbReference>
<dbReference type="SUPFAM" id="SSF54695">
    <property type="entry name" value="POZ domain"/>
    <property type="match status" value="1"/>
</dbReference>
<dbReference type="Gene3D" id="2.60.210.10">
    <property type="entry name" value="Apoptosis, Tumor Necrosis Factor Receptor Associated Protein 2, Chain A"/>
    <property type="match status" value="1"/>
</dbReference>
<dbReference type="Proteomes" id="UP000046392">
    <property type="component" value="Unplaced"/>
</dbReference>